<dbReference type="PROSITE" id="PS00028">
    <property type="entry name" value="ZINC_FINGER_C2H2_1"/>
    <property type="match status" value="1"/>
</dbReference>
<dbReference type="GO" id="GO:0000981">
    <property type="term" value="F:DNA-binding transcription factor activity, RNA polymerase II-specific"/>
    <property type="evidence" value="ECO:0007669"/>
    <property type="project" value="TreeGrafter"/>
</dbReference>
<name>A0A9Q0M5H5_BLOTA</name>
<keyword evidence="1" id="KW-0479">Metal-binding</keyword>
<dbReference type="Gene3D" id="3.30.160.60">
    <property type="entry name" value="Classic Zinc Finger"/>
    <property type="match status" value="2"/>
</dbReference>
<evidence type="ECO:0000313" key="8">
    <source>
        <dbReference type="EMBL" id="KAJ6219224.1"/>
    </source>
</evidence>
<dbReference type="GO" id="GO:0000978">
    <property type="term" value="F:RNA polymerase II cis-regulatory region sequence-specific DNA binding"/>
    <property type="evidence" value="ECO:0007669"/>
    <property type="project" value="TreeGrafter"/>
</dbReference>
<dbReference type="EMBL" id="JAPWDV010000002">
    <property type="protein sequence ID" value="KAJ6219224.1"/>
    <property type="molecule type" value="Genomic_DNA"/>
</dbReference>
<reference evidence="8" key="1">
    <citation type="submission" date="2022-12" db="EMBL/GenBank/DDBJ databases">
        <title>Genome assemblies of Blomia tropicalis.</title>
        <authorList>
            <person name="Cui Y."/>
        </authorList>
    </citation>
    <scope>NUCLEOTIDE SEQUENCE</scope>
    <source>
        <tissue evidence="8">Adult mites</tissue>
    </source>
</reference>
<dbReference type="FunFam" id="3.30.160.60:FF:000072">
    <property type="entry name" value="zinc finger protein 143 isoform X1"/>
    <property type="match status" value="1"/>
</dbReference>
<evidence type="ECO:0000256" key="3">
    <source>
        <dbReference type="ARBA" id="ARBA00022771"/>
    </source>
</evidence>
<dbReference type="GO" id="GO:0008270">
    <property type="term" value="F:zinc ion binding"/>
    <property type="evidence" value="ECO:0007669"/>
    <property type="project" value="UniProtKB-KW"/>
</dbReference>
<dbReference type="PANTHER" id="PTHR23235:SF120">
    <property type="entry name" value="KRUPPEL-LIKE FACTOR 15"/>
    <property type="match status" value="1"/>
</dbReference>
<keyword evidence="4" id="KW-0862">Zinc</keyword>
<evidence type="ECO:0000256" key="5">
    <source>
        <dbReference type="PROSITE-ProRule" id="PRU00042"/>
    </source>
</evidence>
<keyword evidence="9" id="KW-1185">Reference proteome</keyword>
<dbReference type="PROSITE" id="PS50157">
    <property type="entry name" value="ZINC_FINGER_C2H2_2"/>
    <property type="match status" value="1"/>
</dbReference>
<dbReference type="Pfam" id="PF00096">
    <property type="entry name" value="zf-C2H2"/>
    <property type="match status" value="1"/>
</dbReference>
<dbReference type="AlphaFoldDB" id="A0A9Q0M5H5"/>
<evidence type="ECO:0000256" key="6">
    <source>
        <dbReference type="SAM" id="MobiDB-lite"/>
    </source>
</evidence>
<dbReference type="Proteomes" id="UP001142055">
    <property type="component" value="Chromosome 2"/>
</dbReference>
<gene>
    <name evidence="8" type="ORF">RDWZM_005036</name>
</gene>
<evidence type="ECO:0000256" key="4">
    <source>
        <dbReference type="ARBA" id="ARBA00022833"/>
    </source>
</evidence>
<feature type="domain" description="C2H2-type" evidence="7">
    <location>
        <begin position="147"/>
        <end position="176"/>
    </location>
</feature>
<evidence type="ECO:0000256" key="1">
    <source>
        <dbReference type="ARBA" id="ARBA00022723"/>
    </source>
</evidence>
<proteinExistence type="predicted"/>
<evidence type="ECO:0000256" key="2">
    <source>
        <dbReference type="ARBA" id="ARBA00022737"/>
    </source>
</evidence>
<dbReference type="SMART" id="SM00355">
    <property type="entry name" value="ZnF_C2H2"/>
    <property type="match status" value="2"/>
</dbReference>
<feature type="region of interest" description="Disordered" evidence="6">
    <location>
        <begin position="64"/>
        <end position="83"/>
    </location>
</feature>
<dbReference type="InterPro" id="IPR013087">
    <property type="entry name" value="Znf_C2H2_type"/>
</dbReference>
<evidence type="ECO:0000313" key="9">
    <source>
        <dbReference type="Proteomes" id="UP001142055"/>
    </source>
</evidence>
<protein>
    <recommendedName>
        <fullName evidence="7">C2H2-type domain-containing protein</fullName>
    </recommendedName>
</protein>
<accession>A0A9Q0M5H5</accession>
<dbReference type="InterPro" id="IPR036236">
    <property type="entry name" value="Znf_C2H2_sf"/>
</dbReference>
<keyword evidence="2" id="KW-0677">Repeat</keyword>
<dbReference type="SUPFAM" id="SSF57667">
    <property type="entry name" value="beta-beta-alpha zinc fingers"/>
    <property type="match status" value="1"/>
</dbReference>
<evidence type="ECO:0000259" key="7">
    <source>
        <dbReference type="PROSITE" id="PS50157"/>
    </source>
</evidence>
<organism evidence="8 9">
    <name type="scientific">Blomia tropicalis</name>
    <name type="common">Mite</name>
    <dbReference type="NCBI Taxonomy" id="40697"/>
    <lineage>
        <taxon>Eukaryota</taxon>
        <taxon>Metazoa</taxon>
        <taxon>Ecdysozoa</taxon>
        <taxon>Arthropoda</taxon>
        <taxon>Chelicerata</taxon>
        <taxon>Arachnida</taxon>
        <taxon>Acari</taxon>
        <taxon>Acariformes</taxon>
        <taxon>Sarcoptiformes</taxon>
        <taxon>Astigmata</taxon>
        <taxon>Glycyphagoidea</taxon>
        <taxon>Echimyopodidae</taxon>
        <taxon>Blomia</taxon>
    </lineage>
</organism>
<sequence length="251" mass="28879">MSLTATMRPEMVNTLVDAFFETKKSEVKNRLRHSIETIVDDLFGQLVVQVKELLLPPEVINQKIQSQETTPSPPEHNSLAYNSNRNKRYVAVKSKPRSINQSVNAIDLEEDSSIMVNSNRQDCKKQKMNITSDQDTDAETPKQGRNFVCDQIECGKSFTRSSDLKRHRRFHLGIKPFKCRWPGCSYASQDRSHIIRHIRGTHFRRSIKLGEEQQQEQWNPLVYVEVDHSLLDESVHDSKTTLSPTTSIEKG</sequence>
<dbReference type="PANTHER" id="PTHR23235">
    <property type="entry name" value="KRUEPPEL-LIKE TRANSCRIPTION FACTOR"/>
    <property type="match status" value="1"/>
</dbReference>
<keyword evidence="3 5" id="KW-0863">Zinc-finger</keyword>
<comment type="caution">
    <text evidence="8">The sequence shown here is derived from an EMBL/GenBank/DDBJ whole genome shotgun (WGS) entry which is preliminary data.</text>
</comment>